<accession>A0A0P0VZR5</accession>
<organism evidence="2 3">
    <name type="scientific">Oryza sativa subsp. japonica</name>
    <name type="common">Rice</name>
    <dbReference type="NCBI Taxonomy" id="39947"/>
    <lineage>
        <taxon>Eukaryota</taxon>
        <taxon>Viridiplantae</taxon>
        <taxon>Streptophyta</taxon>
        <taxon>Embryophyta</taxon>
        <taxon>Tracheophyta</taxon>
        <taxon>Spermatophyta</taxon>
        <taxon>Magnoliopsida</taxon>
        <taxon>Liliopsida</taxon>
        <taxon>Poales</taxon>
        <taxon>Poaceae</taxon>
        <taxon>BOP clade</taxon>
        <taxon>Oryzoideae</taxon>
        <taxon>Oryzeae</taxon>
        <taxon>Oryzinae</taxon>
        <taxon>Oryza</taxon>
        <taxon>Oryza sativa</taxon>
    </lineage>
</organism>
<dbReference type="KEGG" id="dosa:Os03g0587250"/>
<dbReference type="Gramene" id="Os03t0587250-01">
    <property type="protein sequence ID" value="Os03t0587250-01"/>
    <property type="gene ID" value="Os03g0587250"/>
</dbReference>
<dbReference type="EMBL" id="AP008209">
    <property type="protein sequence ID" value="BAH92240.1"/>
    <property type="molecule type" value="Genomic_DNA"/>
</dbReference>
<feature type="compositionally biased region" description="Basic and acidic residues" evidence="1">
    <location>
        <begin position="51"/>
        <end position="61"/>
    </location>
</feature>
<name>A0A0P0VZR5_ORYSJ</name>
<gene>
    <name evidence="2" type="ordered locus">Os03g0587250</name>
</gene>
<evidence type="ECO:0000256" key="1">
    <source>
        <dbReference type="SAM" id="MobiDB-lite"/>
    </source>
</evidence>
<feature type="non-terminal residue" evidence="2">
    <location>
        <position position="1"/>
    </location>
</feature>
<dbReference type="Proteomes" id="UP000000763">
    <property type="component" value="Chromosome 3"/>
</dbReference>
<reference evidence="3" key="2">
    <citation type="journal article" date="2008" name="Nucleic Acids Res.">
        <title>The rice annotation project database (RAP-DB): 2008 update.</title>
        <authorList>
            <consortium name="The rice annotation project (RAP)"/>
        </authorList>
    </citation>
    <scope>GENOME REANNOTATION</scope>
    <source>
        <strain evidence="3">cv. Nipponbare</strain>
    </source>
</reference>
<evidence type="ECO:0000313" key="3">
    <source>
        <dbReference type="Proteomes" id="UP000000763"/>
    </source>
</evidence>
<reference evidence="2 3" key="1">
    <citation type="journal article" date="2005" name="Nature">
        <title>The map-based sequence of the rice genome.</title>
        <authorList>
            <consortium name="International rice genome sequencing project (IRGSP)"/>
            <person name="Matsumoto T."/>
            <person name="Wu J."/>
            <person name="Kanamori H."/>
            <person name="Katayose Y."/>
            <person name="Fujisawa M."/>
            <person name="Namiki N."/>
            <person name="Mizuno H."/>
            <person name="Yamamoto K."/>
            <person name="Antonio B.A."/>
            <person name="Baba T."/>
            <person name="Sakata K."/>
            <person name="Nagamura Y."/>
            <person name="Aoki H."/>
            <person name="Arikawa K."/>
            <person name="Arita K."/>
            <person name="Bito T."/>
            <person name="Chiden Y."/>
            <person name="Fujitsuka N."/>
            <person name="Fukunaka R."/>
            <person name="Hamada M."/>
            <person name="Harada C."/>
            <person name="Hayashi A."/>
            <person name="Hijishita S."/>
            <person name="Honda M."/>
            <person name="Hosokawa S."/>
            <person name="Ichikawa Y."/>
            <person name="Idonuma A."/>
            <person name="Iijima M."/>
            <person name="Ikeda M."/>
            <person name="Ikeno M."/>
            <person name="Ito K."/>
            <person name="Ito S."/>
            <person name="Ito T."/>
            <person name="Ito Y."/>
            <person name="Ito Y."/>
            <person name="Iwabuchi A."/>
            <person name="Kamiya K."/>
            <person name="Karasawa W."/>
            <person name="Kurita K."/>
            <person name="Katagiri S."/>
            <person name="Kikuta A."/>
            <person name="Kobayashi H."/>
            <person name="Kobayashi N."/>
            <person name="Machita K."/>
            <person name="Maehara T."/>
            <person name="Masukawa M."/>
            <person name="Mizubayashi T."/>
            <person name="Mukai Y."/>
            <person name="Nagasaki H."/>
            <person name="Nagata Y."/>
            <person name="Naito S."/>
            <person name="Nakashima M."/>
            <person name="Nakama Y."/>
            <person name="Nakamichi Y."/>
            <person name="Nakamura M."/>
            <person name="Meguro A."/>
            <person name="Negishi M."/>
            <person name="Ohta I."/>
            <person name="Ohta T."/>
            <person name="Okamoto M."/>
            <person name="Ono N."/>
            <person name="Saji S."/>
            <person name="Sakaguchi M."/>
            <person name="Sakai K."/>
            <person name="Shibata M."/>
            <person name="Shimokawa T."/>
            <person name="Song J."/>
            <person name="Takazaki Y."/>
            <person name="Terasawa K."/>
            <person name="Tsugane M."/>
            <person name="Tsuji K."/>
            <person name="Ueda S."/>
            <person name="Waki K."/>
            <person name="Yamagata H."/>
            <person name="Yamamoto M."/>
            <person name="Yamamoto S."/>
            <person name="Yamane H."/>
            <person name="Yoshiki S."/>
            <person name="Yoshihara R."/>
            <person name="Yukawa K."/>
            <person name="Zhong H."/>
            <person name="Yano M."/>
            <person name="Yuan Q."/>
            <person name="Ouyang S."/>
            <person name="Liu J."/>
            <person name="Jones K.M."/>
            <person name="Gansberger K."/>
            <person name="Moffat K."/>
            <person name="Hill J."/>
            <person name="Bera J."/>
            <person name="Fadrosh D."/>
            <person name="Jin S."/>
            <person name="Johri S."/>
            <person name="Kim M."/>
            <person name="Overton L."/>
            <person name="Reardon M."/>
            <person name="Tsitrin T."/>
            <person name="Vuong H."/>
            <person name="Weaver B."/>
            <person name="Ciecko A."/>
            <person name="Tallon L."/>
            <person name="Jackson J."/>
            <person name="Pai G."/>
            <person name="Aken S.V."/>
            <person name="Utterback T."/>
            <person name="Reidmuller S."/>
            <person name="Feldblyum T."/>
            <person name="Hsiao J."/>
            <person name="Zismann V."/>
            <person name="Iobst S."/>
            <person name="de Vazeille A.R."/>
            <person name="Buell C.R."/>
            <person name="Ying K."/>
            <person name="Li Y."/>
            <person name="Lu T."/>
            <person name="Huang Y."/>
            <person name="Zhao Q."/>
            <person name="Feng Q."/>
            <person name="Zhang L."/>
            <person name="Zhu J."/>
            <person name="Weng Q."/>
            <person name="Mu J."/>
            <person name="Lu Y."/>
            <person name="Fan D."/>
            <person name="Liu Y."/>
            <person name="Guan J."/>
            <person name="Zhang Y."/>
            <person name="Yu S."/>
            <person name="Liu X."/>
            <person name="Zhang Y."/>
            <person name="Hong G."/>
            <person name="Han B."/>
            <person name="Choisne N."/>
            <person name="Demange N."/>
            <person name="Orjeda G."/>
            <person name="Samain S."/>
            <person name="Cattolico L."/>
            <person name="Pelletier E."/>
            <person name="Couloux A."/>
            <person name="Segurens B."/>
            <person name="Wincker P."/>
            <person name="D'Hont A."/>
            <person name="Scarpelli C."/>
            <person name="Weissenbach J."/>
            <person name="Salanoubat M."/>
            <person name="Quetier F."/>
            <person name="Yu Y."/>
            <person name="Kim H.R."/>
            <person name="Rambo T."/>
            <person name="Currie J."/>
            <person name="Collura K."/>
            <person name="Luo M."/>
            <person name="Yang T."/>
            <person name="Ammiraju J.S.S."/>
            <person name="Engler F."/>
            <person name="Soderlund C."/>
            <person name="Wing R.A."/>
            <person name="Palmer L.E."/>
            <person name="de la Bastide M."/>
            <person name="Spiegel L."/>
            <person name="Nascimento L."/>
            <person name="Zutavern T."/>
            <person name="O'Shaughnessy A."/>
            <person name="Dike S."/>
            <person name="Dedhia N."/>
            <person name="Preston R."/>
            <person name="Balija V."/>
            <person name="McCombie W.R."/>
            <person name="Chow T."/>
            <person name="Chen H."/>
            <person name="Chung M."/>
            <person name="Chen C."/>
            <person name="Shaw J."/>
            <person name="Wu H."/>
            <person name="Hsiao K."/>
            <person name="Chao Y."/>
            <person name="Chu M."/>
            <person name="Cheng C."/>
            <person name="Hour A."/>
            <person name="Lee P."/>
            <person name="Lin S."/>
            <person name="Lin Y."/>
            <person name="Liou J."/>
            <person name="Liu S."/>
            <person name="Hsing Y."/>
            <person name="Raghuvanshi S."/>
            <person name="Mohanty A."/>
            <person name="Bharti A.K."/>
            <person name="Gaur A."/>
            <person name="Gupta V."/>
            <person name="Kumar D."/>
            <person name="Ravi V."/>
            <person name="Vij S."/>
            <person name="Kapur A."/>
            <person name="Khurana P."/>
            <person name="Khurana P."/>
            <person name="Khurana J.P."/>
            <person name="Tyagi A.K."/>
            <person name="Gaikwad K."/>
            <person name="Singh A."/>
            <person name="Dalal V."/>
            <person name="Srivastava S."/>
            <person name="Dixit A."/>
            <person name="Pal A.K."/>
            <person name="Ghazi I.A."/>
            <person name="Yadav M."/>
            <person name="Pandit A."/>
            <person name="Bhargava A."/>
            <person name="Sureshbabu K."/>
            <person name="Batra K."/>
            <person name="Sharma T.R."/>
            <person name="Mohapatra T."/>
            <person name="Singh N.K."/>
            <person name="Messing J."/>
            <person name="Nelson A.B."/>
            <person name="Fuks G."/>
            <person name="Kavchok S."/>
            <person name="Keizer G."/>
            <person name="Linton E."/>
            <person name="Llaca V."/>
            <person name="Song R."/>
            <person name="Tanyolac B."/>
            <person name="Young S."/>
            <person name="Ho-Il K."/>
            <person name="Hahn J.H."/>
            <person name="Sangsakoo G."/>
            <person name="Vanavichit A."/>
            <person name="de Mattos Luiz.A.T."/>
            <person name="Zimmer P.D."/>
            <person name="Malone G."/>
            <person name="Dellagostin O."/>
            <person name="de Oliveira A.C."/>
            <person name="Bevan M."/>
            <person name="Bancroft I."/>
            <person name="Minx P."/>
            <person name="Cordum H."/>
            <person name="Wilson R."/>
            <person name="Cheng Z."/>
            <person name="Jin W."/>
            <person name="Jiang J."/>
            <person name="Leong S.A."/>
            <person name="Iwama H."/>
            <person name="Gojobori T."/>
            <person name="Itoh T."/>
            <person name="Niimura Y."/>
            <person name="Fujii Y."/>
            <person name="Habara T."/>
            <person name="Sakai H."/>
            <person name="Sato Y."/>
            <person name="Wilson G."/>
            <person name="Kumar K."/>
            <person name="McCouch S."/>
            <person name="Juretic N."/>
            <person name="Hoen D."/>
            <person name="Wright S."/>
            <person name="Bruskiewich R."/>
            <person name="Bureau T."/>
            <person name="Miyao A."/>
            <person name="Hirochika H."/>
            <person name="Nishikawa T."/>
            <person name="Kadowaki K."/>
            <person name="Sugiura M."/>
            <person name="Burr B."/>
            <person name="Sasaki T."/>
        </authorList>
    </citation>
    <scope>NUCLEOTIDE SEQUENCE [LARGE SCALE GENOMIC DNA]</scope>
    <source>
        <strain evidence="3">cv. Nipponbare</strain>
    </source>
</reference>
<proteinExistence type="predicted"/>
<protein>
    <submittedName>
        <fullName evidence="2">Os03g0587250 protein</fullName>
    </submittedName>
</protein>
<evidence type="ECO:0000313" key="2">
    <source>
        <dbReference type="EMBL" id="BAH92240.1"/>
    </source>
</evidence>
<dbReference type="AlphaFoldDB" id="A0A0P0VZR5"/>
<sequence>FASSTQPPSPVSQCLHKRAHHLLLPQPGPPLRPLVTAALLIGSQWREELTGLPERRGREDPQLLEEPPELSLLPSPTLPLVIVVGDRSRRGHGAAVPIDPLSPQRNTAAFLFAHITNLGQCQQLGMPTASSMASMVREEGRGSRR</sequence>
<feature type="region of interest" description="Disordered" evidence="1">
    <location>
        <begin position="51"/>
        <end position="70"/>
    </location>
</feature>